<accession>A0A814YIW5</accession>
<name>A0A814YIW5_9BILA</name>
<evidence type="ECO:0000256" key="2">
    <source>
        <dbReference type="SAM" id="Phobius"/>
    </source>
</evidence>
<dbReference type="Proteomes" id="UP000663860">
    <property type="component" value="Unassembled WGS sequence"/>
</dbReference>
<evidence type="ECO:0000313" key="5">
    <source>
        <dbReference type="Proteomes" id="UP000663860"/>
    </source>
</evidence>
<evidence type="ECO:0000313" key="3">
    <source>
        <dbReference type="EMBL" id="CAF1229781.1"/>
    </source>
</evidence>
<organism evidence="3 5">
    <name type="scientific">Adineta steineri</name>
    <dbReference type="NCBI Taxonomy" id="433720"/>
    <lineage>
        <taxon>Eukaryota</taxon>
        <taxon>Metazoa</taxon>
        <taxon>Spiralia</taxon>
        <taxon>Gnathifera</taxon>
        <taxon>Rotifera</taxon>
        <taxon>Eurotatoria</taxon>
        <taxon>Bdelloidea</taxon>
        <taxon>Adinetida</taxon>
        <taxon>Adinetidae</taxon>
        <taxon>Adineta</taxon>
    </lineage>
</organism>
<sequence length="265" mass="29672">MCCVTLQRRALNELLYISRPPFLIPIFRAPTTTSTTIRPTTTTIDTTTTSAYKILSTISVQKRLKGDFISTTLPSNMISQRIFENLVLTNTIVAAFCIVLMVTITGFLIFLLIPSIRRRWLNNDKPNNERKFDDLPTLSRQPSFHHFTLGPSRFNPMFEPTTGTTTTTTQFGTLFQPHTTTATLLHPTIWTSMSPTSLVSTPIPAQQQQQQQQQQQLQQHIVSTPPSSLKVKQPSPTSTTSSAAAARPPLPSHPPTTMQRSPRKR</sequence>
<gene>
    <name evidence="3" type="ORF">IZO911_LOCUS30188</name>
    <name evidence="4" type="ORF">KXQ929_LOCUS819</name>
</gene>
<keyword evidence="2" id="KW-0812">Transmembrane</keyword>
<feature type="region of interest" description="Disordered" evidence="1">
    <location>
        <begin position="195"/>
        <end position="265"/>
    </location>
</feature>
<feature type="compositionally biased region" description="Low complexity" evidence="1">
    <location>
        <begin position="234"/>
        <end position="247"/>
    </location>
</feature>
<dbReference type="Proteomes" id="UP000663868">
    <property type="component" value="Unassembled WGS sequence"/>
</dbReference>
<evidence type="ECO:0000313" key="4">
    <source>
        <dbReference type="EMBL" id="CAF3514814.1"/>
    </source>
</evidence>
<dbReference type="AlphaFoldDB" id="A0A814YIW5"/>
<proteinExistence type="predicted"/>
<dbReference type="EMBL" id="CAJNOE010000466">
    <property type="protein sequence ID" value="CAF1229781.1"/>
    <property type="molecule type" value="Genomic_DNA"/>
</dbReference>
<keyword evidence="2" id="KW-0472">Membrane</keyword>
<dbReference type="EMBL" id="CAJOBB010000020">
    <property type="protein sequence ID" value="CAF3514814.1"/>
    <property type="molecule type" value="Genomic_DNA"/>
</dbReference>
<comment type="caution">
    <text evidence="3">The sequence shown here is derived from an EMBL/GenBank/DDBJ whole genome shotgun (WGS) entry which is preliminary data.</text>
</comment>
<reference evidence="3" key="1">
    <citation type="submission" date="2021-02" db="EMBL/GenBank/DDBJ databases">
        <authorList>
            <person name="Nowell W R."/>
        </authorList>
    </citation>
    <scope>NUCLEOTIDE SEQUENCE</scope>
</reference>
<keyword evidence="2" id="KW-1133">Transmembrane helix</keyword>
<protein>
    <submittedName>
        <fullName evidence="3">Uncharacterized protein</fullName>
    </submittedName>
</protein>
<evidence type="ECO:0000256" key="1">
    <source>
        <dbReference type="SAM" id="MobiDB-lite"/>
    </source>
</evidence>
<feature type="compositionally biased region" description="Polar residues" evidence="1">
    <location>
        <begin position="195"/>
        <end position="205"/>
    </location>
</feature>
<feature type="compositionally biased region" description="Low complexity" evidence="1">
    <location>
        <begin position="206"/>
        <end position="219"/>
    </location>
</feature>
<feature type="transmembrane region" description="Helical" evidence="2">
    <location>
        <begin position="92"/>
        <end position="113"/>
    </location>
</feature>